<evidence type="ECO:0000313" key="2">
    <source>
        <dbReference type="Proteomes" id="UP001148018"/>
    </source>
</evidence>
<proteinExistence type="predicted"/>
<dbReference type="EMBL" id="JANIIK010000113">
    <property type="protein sequence ID" value="KAJ3592523.1"/>
    <property type="molecule type" value="Genomic_DNA"/>
</dbReference>
<keyword evidence="2" id="KW-1185">Reference proteome</keyword>
<dbReference type="Proteomes" id="UP001148018">
    <property type="component" value="Unassembled WGS sequence"/>
</dbReference>
<protein>
    <submittedName>
        <fullName evidence="1">Uncharacterized protein</fullName>
    </submittedName>
</protein>
<organism evidence="1 2">
    <name type="scientific">Muraenolepis orangiensis</name>
    <name type="common">Patagonian moray cod</name>
    <dbReference type="NCBI Taxonomy" id="630683"/>
    <lineage>
        <taxon>Eukaryota</taxon>
        <taxon>Metazoa</taxon>
        <taxon>Chordata</taxon>
        <taxon>Craniata</taxon>
        <taxon>Vertebrata</taxon>
        <taxon>Euteleostomi</taxon>
        <taxon>Actinopterygii</taxon>
        <taxon>Neopterygii</taxon>
        <taxon>Teleostei</taxon>
        <taxon>Neoteleostei</taxon>
        <taxon>Acanthomorphata</taxon>
        <taxon>Zeiogadaria</taxon>
        <taxon>Gadariae</taxon>
        <taxon>Gadiformes</taxon>
        <taxon>Muraenolepidoidei</taxon>
        <taxon>Muraenolepididae</taxon>
        <taxon>Muraenolepis</taxon>
    </lineage>
</organism>
<accession>A0A9Q0DQD7</accession>
<name>A0A9Q0DQD7_9TELE</name>
<dbReference type="AlphaFoldDB" id="A0A9Q0DQD7"/>
<comment type="caution">
    <text evidence="1">The sequence shown here is derived from an EMBL/GenBank/DDBJ whole genome shotgun (WGS) entry which is preliminary data.</text>
</comment>
<sequence>MEDYRFRVWRMSICGGLNLHTCLPTTELPAPFEVVGPRSSQGQLQAEQLWLLGPRVTIRTACRTPVNQPQGGKPSPLGYSVPVDRASLAGIGLAARLAVGNKITILRYHSPHSQAFCSAAH</sequence>
<gene>
    <name evidence="1" type="ORF">NHX12_007650</name>
</gene>
<reference evidence="1" key="1">
    <citation type="submission" date="2022-07" db="EMBL/GenBank/DDBJ databases">
        <title>Chromosome-level genome of Muraenolepis orangiensis.</title>
        <authorList>
            <person name="Kim J."/>
        </authorList>
    </citation>
    <scope>NUCLEOTIDE SEQUENCE</scope>
    <source>
        <strain evidence="1">KU_S4_2022</strain>
        <tissue evidence="1">Muscle</tissue>
    </source>
</reference>
<evidence type="ECO:0000313" key="1">
    <source>
        <dbReference type="EMBL" id="KAJ3592523.1"/>
    </source>
</evidence>